<dbReference type="SMART" id="SM00822">
    <property type="entry name" value="PKS_KR"/>
    <property type="match status" value="1"/>
</dbReference>
<name>A0A6J1MWK3_BICAN</name>
<evidence type="ECO:0000313" key="3">
    <source>
        <dbReference type="Proteomes" id="UP001652582"/>
    </source>
</evidence>
<dbReference type="InterPro" id="IPR002347">
    <property type="entry name" value="SDR_fam"/>
</dbReference>
<dbReference type="AlphaFoldDB" id="A0A6J1MWK3"/>
<dbReference type="PROSITE" id="PS00061">
    <property type="entry name" value="ADH_SHORT"/>
    <property type="match status" value="1"/>
</dbReference>
<protein>
    <submittedName>
        <fullName evidence="4">3-oxoacyl-[acyl-carrier-protein] reductase FabG-like</fullName>
    </submittedName>
</protein>
<accession>A0A6J1MWK3</accession>
<dbReference type="Pfam" id="PF13561">
    <property type="entry name" value="adh_short_C2"/>
    <property type="match status" value="1"/>
</dbReference>
<gene>
    <name evidence="4" type="primary">LOC112046523</name>
</gene>
<dbReference type="Gene3D" id="3.40.50.720">
    <property type="entry name" value="NAD(P)-binding Rossmann-like Domain"/>
    <property type="match status" value="1"/>
</dbReference>
<dbReference type="PANTHER" id="PTHR43975:SF2">
    <property type="entry name" value="EG:BACR7A4.14 PROTEIN-RELATED"/>
    <property type="match status" value="1"/>
</dbReference>
<dbReference type="OrthoDB" id="47007at2759"/>
<dbReference type="GO" id="GO:0016491">
    <property type="term" value="F:oxidoreductase activity"/>
    <property type="evidence" value="ECO:0007669"/>
    <property type="project" value="UniProtKB-KW"/>
</dbReference>
<dbReference type="NCBIfam" id="NF005559">
    <property type="entry name" value="PRK07231.1"/>
    <property type="match status" value="1"/>
</dbReference>
<dbReference type="GeneID" id="112046523"/>
<organism evidence="3 4">
    <name type="scientific">Bicyclus anynana</name>
    <name type="common">Squinting bush brown butterfly</name>
    <dbReference type="NCBI Taxonomy" id="110368"/>
    <lineage>
        <taxon>Eukaryota</taxon>
        <taxon>Metazoa</taxon>
        <taxon>Ecdysozoa</taxon>
        <taxon>Arthropoda</taxon>
        <taxon>Hexapoda</taxon>
        <taxon>Insecta</taxon>
        <taxon>Pterygota</taxon>
        <taxon>Neoptera</taxon>
        <taxon>Endopterygota</taxon>
        <taxon>Lepidoptera</taxon>
        <taxon>Glossata</taxon>
        <taxon>Ditrysia</taxon>
        <taxon>Papilionoidea</taxon>
        <taxon>Nymphalidae</taxon>
        <taxon>Satyrinae</taxon>
        <taxon>Satyrini</taxon>
        <taxon>Mycalesina</taxon>
        <taxon>Bicyclus</taxon>
    </lineage>
</organism>
<evidence type="ECO:0000313" key="4">
    <source>
        <dbReference type="RefSeq" id="XP_023938949.2"/>
    </source>
</evidence>
<sequence length="255" mass="27207">MNFMDKVVIVTGASSGIGAAVAVKFAKEGATVAVVGRNQRKLTEVVKKCEENGGKAQAIMADVATEAGVVKIVHIVINNFRRIDVLVNNAGMGRFESILSQNAMKAFDQVMAVNLRGAVHLTHLAAPHLIESHGTIINISSIASMGVLSPKNFAYCASKAALDHFTRSVALELASNGVRINTINPGPVKTNFMDGLISDAKEREKSWETIKQRTALGRISEADEIADFVLYLASDRAKSITGSSFVIDNGLLLKG</sequence>
<dbReference type="PRINTS" id="PR00081">
    <property type="entry name" value="GDHRDH"/>
</dbReference>
<keyword evidence="3" id="KW-1185">Reference proteome</keyword>
<dbReference type="KEGG" id="bany:112046523"/>
<feature type="domain" description="Ketoreductase" evidence="2">
    <location>
        <begin position="6"/>
        <end position="186"/>
    </location>
</feature>
<dbReference type="PRINTS" id="PR00080">
    <property type="entry name" value="SDRFAMILY"/>
</dbReference>
<evidence type="ECO:0000256" key="1">
    <source>
        <dbReference type="ARBA" id="ARBA00023002"/>
    </source>
</evidence>
<dbReference type="PANTHER" id="PTHR43975">
    <property type="entry name" value="ZGC:101858"/>
    <property type="match status" value="1"/>
</dbReference>
<dbReference type="RefSeq" id="XP_023938949.2">
    <property type="nucleotide sequence ID" value="XM_024083181.2"/>
</dbReference>
<dbReference type="GO" id="GO:0006629">
    <property type="term" value="P:lipid metabolic process"/>
    <property type="evidence" value="ECO:0007669"/>
    <property type="project" value="UniProtKB-ARBA"/>
</dbReference>
<proteinExistence type="predicted"/>
<reference evidence="4" key="1">
    <citation type="submission" date="2025-08" db="UniProtKB">
        <authorList>
            <consortium name="RefSeq"/>
        </authorList>
    </citation>
    <scope>IDENTIFICATION</scope>
</reference>
<evidence type="ECO:0000259" key="2">
    <source>
        <dbReference type="SMART" id="SM00822"/>
    </source>
</evidence>
<dbReference type="InterPro" id="IPR036291">
    <property type="entry name" value="NAD(P)-bd_dom_sf"/>
</dbReference>
<dbReference type="Proteomes" id="UP001652582">
    <property type="component" value="Chromosome 19"/>
</dbReference>
<dbReference type="InterPro" id="IPR057326">
    <property type="entry name" value="KR_dom"/>
</dbReference>
<dbReference type="InterPro" id="IPR020904">
    <property type="entry name" value="Sc_DH/Rdtase_CS"/>
</dbReference>
<dbReference type="SUPFAM" id="SSF51735">
    <property type="entry name" value="NAD(P)-binding Rossmann-fold domains"/>
    <property type="match status" value="1"/>
</dbReference>
<keyword evidence="1" id="KW-0560">Oxidoreductase</keyword>